<dbReference type="PRINTS" id="PR00455">
    <property type="entry name" value="HTHTETR"/>
</dbReference>
<dbReference type="GO" id="GO:0003677">
    <property type="term" value="F:DNA binding"/>
    <property type="evidence" value="ECO:0007669"/>
    <property type="project" value="UniProtKB-UniRule"/>
</dbReference>
<dbReference type="RefSeq" id="WP_213171501.1">
    <property type="nucleotide sequence ID" value="NZ_CP070496.1"/>
</dbReference>
<accession>A0A895XPM2</accession>
<dbReference type="KEGG" id="nav:JQS30_00680"/>
<dbReference type="Gene3D" id="1.10.10.60">
    <property type="entry name" value="Homeodomain-like"/>
    <property type="match status" value="1"/>
</dbReference>
<protein>
    <submittedName>
        <fullName evidence="6">Helix-turn-helix transcriptional regulator</fullName>
    </submittedName>
</protein>
<dbReference type="PANTHER" id="PTHR47506">
    <property type="entry name" value="TRANSCRIPTIONAL REGULATORY PROTEIN"/>
    <property type="match status" value="1"/>
</dbReference>
<dbReference type="AlphaFoldDB" id="A0A895XPM2"/>
<name>A0A895XPM2_9ACTN</name>
<dbReference type="Pfam" id="PF16925">
    <property type="entry name" value="TetR_C_13"/>
    <property type="match status" value="1"/>
</dbReference>
<dbReference type="Gene3D" id="1.10.357.10">
    <property type="entry name" value="Tetracycline Repressor, domain 2"/>
    <property type="match status" value="1"/>
</dbReference>
<keyword evidence="1" id="KW-0805">Transcription regulation</keyword>
<gene>
    <name evidence="6" type="ORF">JQS30_00680</name>
</gene>
<dbReference type="SUPFAM" id="SSF48498">
    <property type="entry name" value="Tetracyclin repressor-like, C-terminal domain"/>
    <property type="match status" value="1"/>
</dbReference>
<feature type="domain" description="HTH tetR-type" evidence="5">
    <location>
        <begin position="6"/>
        <end position="66"/>
    </location>
</feature>
<evidence type="ECO:0000256" key="3">
    <source>
        <dbReference type="ARBA" id="ARBA00023163"/>
    </source>
</evidence>
<evidence type="ECO:0000256" key="4">
    <source>
        <dbReference type="PROSITE-ProRule" id="PRU00335"/>
    </source>
</evidence>
<dbReference type="PANTHER" id="PTHR47506:SF10">
    <property type="entry name" value="TRANSCRIPTIONAL REGULATORY PROTEIN"/>
    <property type="match status" value="1"/>
</dbReference>
<evidence type="ECO:0000313" key="7">
    <source>
        <dbReference type="Proteomes" id="UP000662939"/>
    </source>
</evidence>
<reference evidence="6" key="1">
    <citation type="submission" date="2021-02" db="EMBL/GenBank/DDBJ databases">
        <title>Natronoglycomyces albus gen. nov., sp. nov, a haloalkaliphilic actinobacterium from a soda solonchak soil.</title>
        <authorList>
            <person name="Sorokin D.Y."/>
            <person name="Khijniak T.V."/>
            <person name="Zakharycheva A.P."/>
            <person name="Boueva O.V."/>
            <person name="Ariskina E.V."/>
            <person name="Hahnke R.L."/>
            <person name="Bunk B."/>
            <person name="Sproer C."/>
            <person name="Schumann P."/>
            <person name="Evtushenko L.I."/>
            <person name="Kublanov I.V."/>
        </authorList>
    </citation>
    <scope>NUCLEOTIDE SEQUENCE</scope>
    <source>
        <strain evidence="6">DSM 106290</strain>
    </source>
</reference>
<dbReference type="InterPro" id="IPR009057">
    <property type="entry name" value="Homeodomain-like_sf"/>
</dbReference>
<keyword evidence="2 4" id="KW-0238">DNA-binding</keyword>
<dbReference type="PROSITE" id="PS50977">
    <property type="entry name" value="HTH_TETR_2"/>
    <property type="match status" value="1"/>
</dbReference>
<organism evidence="6 7">
    <name type="scientific">Natronoglycomyces albus</name>
    <dbReference type="NCBI Taxonomy" id="2811108"/>
    <lineage>
        <taxon>Bacteria</taxon>
        <taxon>Bacillati</taxon>
        <taxon>Actinomycetota</taxon>
        <taxon>Actinomycetes</taxon>
        <taxon>Glycomycetales</taxon>
        <taxon>Glycomycetaceae</taxon>
        <taxon>Natronoglycomyces</taxon>
    </lineage>
</organism>
<dbReference type="InterPro" id="IPR011075">
    <property type="entry name" value="TetR_C"/>
</dbReference>
<keyword evidence="7" id="KW-1185">Reference proteome</keyword>
<keyword evidence="3" id="KW-0804">Transcription</keyword>
<evidence type="ECO:0000313" key="6">
    <source>
        <dbReference type="EMBL" id="QSB05493.1"/>
    </source>
</evidence>
<evidence type="ECO:0000259" key="5">
    <source>
        <dbReference type="PROSITE" id="PS50977"/>
    </source>
</evidence>
<dbReference type="InterPro" id="IPR001647">
    <property type="entry name" value="HTH_TetR"/>
</dbReference>
<dbReference type="EMBL" id="CP070496">
    <property type="protein sequence ID" value="QSB05493.1"/>
    <property type="molecule type" value="Genomic_DNA"/>
</dbReference>
<evidence type="ECO:0000256" key="1">
    <source>
        <dbReference type="ARBA" id="ARBA00023015"/>
    </source>
</evidence>
<proteinExistence type="predicted"/>
<sequence length="190" mass="20702">MDHPTTSDNDTALHIAMEVFQRQGFEATSMSDLVAATGMNRASLYSTFGSKHQLYLAALTYWRNRSEAQAHAVMGADDAFFDMLANVLKVVARQAREGNLMVSAAVELAAGDPLTSRRVRETWTKSEADLKRVLHQAKATGQLSASVDVEQLARTILVFLQGMYVVGRVEEEEGWVASAAQGIQALLKGA</sequence>
<feature type="DNA-binding region" description="H-T-H motif" evidence="4">
    <location>
        <begin position="29"/>
        <end position="48"/>
    </location>
</feature>
<dbReference type="Proteomes" id="UP000662939">
    <property type="component" value="Chromosome"/>
</dbReference>
<evidence type="ECO:0000256" key="2">
    <source>
        <dbReference type="ARBA" id="ARBA00023125"/>
    </source>
</evidence>
<dbReference type="SUPFAM" id="SSF46689">
    <property type="entry name" value="Homeodomain-like"/>
    <property type="match status" value="1"/>
</dbReference>
<dbReference type="InterPro" id="IPR036271">
    <property type="entry name" value="Tet_transcr_reg_TetR-rel_C_sf"/>
</dbReference>
<dbReference type="Pfam" id="PF00440">
    <property type="entry name" value="TetR_N"/>
    <property type="match status" value="1"/>
</dbReference>